<dbReference type="Gene3D" id="1.10.579.10">
    <property type="entry name" value="DNA Cyclobutane Dipyrimidine Photolyase, subunit A, domain 3"/>
    <property type="match status" value="1"/>
</dbReference>
<evidence type="ECO:0000256" key="4">
    <source>
        <dbReference type="ARBA" id="ARBA00013149"/>
    </source>
</evidence>
<dbReference type="EMBL" id="CP130613">
    <property type="protein sequence ID" value="WKW16091.1"/>
    <property type="molecule type" value="Genomic_DNA"/>
</dbReference>
<keyword evidence="8" id="KW-0274">FAD</keyword>
<keyword evidence="6" id="KW-0285">Flavoprotein</keyword>
<dbReference type="Pfam" id="PF00875">
    <property type="entry name" value="DNA_photolyase"/>
    <property type="match status" value="1"/>
</dbReference>
<dbReference type="Gene3D" id="1.25.40.80">
    <property type="match status" value="1"/>
</dbReference>
<dbReference type="Gene3D" id="3.40.50.620">
    <property type="entry name" value="HUPs"/>
    <property type="match status" value="1"/>
</dbReference>
<evidence type="ECO:0000256" key="13">
    <source>
        <dbReference type="ARBA" id="ARBA00033999"/>
    </source>
</evidence>
<proteinExistence type="inferred from homology"/>
<dbReference type="FunFam" id="1.10.579.10:FF:000002">
    <property type="entry name" value="Deoxyribodipyrimidine photolyase"/>
    <property type="match status" value="1"/>
</dbReference>
<dbReference type="InterPro" id="IPR006050">
    <property type="entry name" value="DNA_photolyase_N"/>
</dbReference>
<evidence type="ECO:0000256" key="8">
    <source>
        <dbReference type="ARBA" id="ARBA00022827"/>
    </source>
</evidence>
<evidence type="ECO:0000259" key="14">
    <source>
        <dbReference type="PROSITE" id="PS51645"/>
    </source>
</evidence>
<dbReference type="PROSITE" id="PS51645">
    <property type="entry name" value="PHR_CRY_ALPHA_BETA"/>
    <property type="match status" value="1"/>
</dbReference>
<keyword evidence="17" id="KW-1185">Reference proteome</keyword>
<comment type="cofactor">
    <cofactor evidence="1">
        <name>(6R)-5,10-methylene-5,6,7,8-tetrahydrofolate</name>
        <dbReference type="ChEBI" id="CHEBI:15636"/>
    </cofactor>
</comment>
<keyword evidence="9" id="KW-0238">DNA-binding</keyword>
<dbReference type="PANTHER" id="PTHR10211:SF0">
    <property type="entry name" value="DEOXYRIBODIPYRIMIDINE PHOTO-LYASE"/>
    <property type="match status" value="1"/>
</dbReference>
<evidence type="ECO:0000256" key="10">
    <source>
        <dbReference type="ARBA" id="ARBA00023204"/>
    </source>
</evidence>
<dbReference type="InterPro" id="IPR052219">
    <property type="entry name" value="Photolyase_Class-2"/>
</dbReference>
<dbReference type="EC" id="4.1.99.3" evidence="4"/>
<dbReference type="PANTHER" id="PTHR10211">
    <property type="entry name" value="DEOXYRIBODIPYRIMIDINE PHOTOLYASE"/>
    <property type="match status" value="1"/>
</dbReference>
<dbReference type="EMBL" id="CP130612">
    <property type="protein sequence ID" value="WKW13184.1"/>
    <property type="molecule type" value="Genomic_DNA"/>
</dbReference>
<evidence type="ECO:0000313" key="15">
    <source>
        <dbReference type="EMBL" id="WKW13184.1"/>
    </source>
</evidence>
<dbReference type="AlphaFoldDB" id="A0AA49Q600"/>
<evidence type="ECO:0000313" key="17">
    <source>
        <dbReference type="Proteomes" id="UP001229955"/>
    </source>
</evidence>
<evidence type="ECO:0000256" key="3">
    <source>
        <dbReference type="ARBA" id="ARBA00006409"/>
    </source>
</evidence>
<dbReference type="SUPFAM" id="SSF52425">
    <property type="entry name" value="Cryptochrome/photolyase, N-terminal domain"/>
    <property type="match status" value="1"/>
</dbReference>
<keyword evidence="7" id="KW-0227">DNA damage</keyword>
<comment type="cofactor">
    <cofactor evidence="2">
        <name>FAD</name>
        <dbReference type="ChEBI" id="CHEBI:57692"/>
    </cofactor>
</comment>
<dbReference type="InterPro" id="IPR036155">
    <property type="entry name" value="Crypto/Photolyase_N_sf"/>
</dbReference>
<dbReference type="Proteomes" id="UP001229955">
    <property type="component" value="Chromosome"/>
</dbReference>
<evidence type="ECO:0000256" key="5">
    <source>
        <dbReference type="ARBA" id="ARBA00014046"/>
    </source>
</evidence>
<evidence type="ECO:0000256" key="1">
    <source>
        <dbReference type="ARBA" id="ARBA00001932"/>
    </source>
</evidence>
<feature type="domain" description="Photolyase/cryptochrome alpha/beta" evidence="14">
    <location>
        <begin position="36"/>
        <end position="168"/>
    </location>
</feature>
<evidence type="ECO:0000256" key="7">
    <source>
        <dbReference type="ARBA" id="ARBA00022763"/>
    </source>
</evidence>
<keyword evidence="10" id="KW-0234">DNA repair</keyword>
<organism evidence="15">
    <name type="scientific">Pseudogemmatithrix spongiicola</name>
    <dbReference type="NCBI Taxonomy" id="3062599"/>
    <lineage>
        <taxon>Bacteria</taxon>
        <taxon>Pseudomonadati</taxon>
        <taxon>Gemmatimonadota</taxon>
        <taxon>Gemmatimonadia</taxon>
        <taxon>Gemmatimonadales</taxon>
        <taxon>Gemmatimonadaceae</taxon>
        <taxon>Pseudogemmatithrix</taxon>
    </lineage>
</organism>
<reference evidence="15" key="1">
    <citation type="submission" date="2023-07" db="EMBL/GenBank/DDBJ databases">
        <authorList>
            <person name="Haufschild T."/>
            <person name="Kallscheuer N."/>
            <person name="Hammer J."/>
            <person name="Kohn T."/>
            <person name="Kabuu M."/>
            <person name="Jogler M."/>
            <person name="Wohfarth N."/>
            <person name="Heuer A."/>
            <person name="Rohde M."/>
            <person name="van Teeseling M.C.F."/>
            <person name="Jogler C."/>
        </authorList>
    </citation>
    <scope>NUCLEOTIDE SEQUENCE</scope>
    <source>
        <strain evidence="15">Strain 138</strain>
        <strain evidence="16">Strain 318</strain>
    </source>
</reference>
<dbReference type="GO" id="GO:0003904">
    <property type="term" value="F:deoxyribodipyrimidine photo-lyase activity"/>
    <property type="evidence" value="ECO:0007669"/>
    <property type="project" value="UniProtKB-EC"/>
</dbReference>
<comment type="similarity">
    <text evidence="3">Belongs to the DNA photolyase class-2 family.</text>
</comment>
<gene>
    <name evidence="15" type="ORF">Strain138_002501</name>
    <name evidence="16" type="ORF">Strain318_002501</name>
</gene>
<dbReference type="KEGG" id="pspc:Strain318_002501"/>
<name>A0AA49Q600_9BACT</name>
<dbReference type="SUPFAM" id="SSF48173">
    <property type="entry name" value="Cryptochrome/photolyase FAD-binding domain"/>
    <property type="match status" value="1"/>
</dbReference>
<comment type="catalytic activity">
    <reaction evidence="13">
        <text>cyclobutadipyrimidine (in DNA) = 2 pyrimidine residues (in DNA).</text>
        <dbReference type="EC" id="4.1.99.3"/>
    </reaction>
</comment>
<dbReference type="GO" id="GO:0000719">
    <property type="term" value="P:photoreactive repair"/>
    <property type="evidence" value="ECO:0007669"/>
    <property type="project" value="TreeGrafter"/>
</dbReference>
<evidence type="ECO:0000256" key="9">
    <source>
        <dbReference type="ARBA" id="ARBA00023125"/>
    </source>
</evidence>
<protein>
    <recommendedName>
        <fullName evidence="5">Deoxyribodipyrimidine photo-lyase</fullName>
        <ecNumber evidence="4">4.1.99.3</ecNumber>
    </recommendedName>
    <alternativeName>
        <fullName evidence="12">DNA photolyase</fullName>
    </alternativeName>
</protein>
<evidence type="ECO:0000313" key="16">
    <source>
        <dbReference type="EMBL" id="WKW16091.1"/>
    </source>
</evidence>
<sequence>MTAKIPLHRLESEYVRGQLSLRRRDANQADLRPTGEYVLYWMQATHRFEDNWALRYAVLQADAMGKPLLIHQGLDPTYEHANDRIHTVILENAVALHRRAAKLGLRYQFVLRRRRDDDRRVVDRLAARATLVVTDLFPTAGIAARTARFAERCPVRVVEVESHCIVPFGNFVKEEYAARTIRPKIAKVLDHALEPVEDRGPRAKFPQALWDSLEVERLDLEALDVRAAVASCEIDHAVPPVPFPSGLDGARARLAAFCAGALADYAERRNEPSDTEGSSRLSPYLHFGQISAAEVLRTVRAAGHKASAEKFADELVTWRELAFNFCVRNPHHGKLKGLPDWVHRSMEKHKDDPREAIYSLEQLERAETHDELWNAAQREIVSTGYMHNVTRMLWGKSVLLWTARYKHALEHLILLNNKYGLDGRDPSSYGGIQWCFGKFDRPWFDKPVFGVIRPMSLARAREKFDAEAYIRMFPR</sequence>
<evidence type="ECO:0000256" key="11">
    <source>
        <dbReference type="ARBA" id="ARBA00023239"/>
    </source>
</evidence>
<accession>A0AA49Q600</accession>
<dbReference type="GO" id="GO:0003677">
    <property type="term" value="F:DNA binding"/>
    <property type="evidence" value="ECO:0007669"/>
    <property type="project" value="UniProtKB-KW"/>
</dbReference>
<dbReference type="InterPro" id="IPR014729">
    <property type="entry name" value="Rossmann-like_a/b/a_fold"/>
</dbReference>
<accession>A0AA49Q8S7</accession>
<evidence type="ECO:0000256" key="12">
    <source>
        <dbReference type="ARBA" id="ARBA00031671"/>
    </source>
</evidence>
<dbReference type="InterPro" id="IPR036134">
    <property type="entry name" value="Crypto/Photolyase_FAD-like_sf"/>
</dbReference>
<evidence type="ECO:0000256" key="6">
    <source>
        <dbReference type="ARBA" id="ARBA00022630"/>
    </source>
</evidence>
<dbReference type="RefSeq" id="WP_367886045.1">
    <property type="nucleotide sequence ID" value="NZ_CP130612.1"/>
</dbReference>
<keyword evidence="11 15" id="KW-0456">Lyase</keyword>
<evidence type="ECO:0000256" key="2">
    <source>
        <dbReference type="ARBA" id="ARBA00001974"/>
    </source>
</evidence>